<name>A0ABN5YZY4_9MYCO</name>
<evidence type="ECO:0000256" key="1">
    <source>
        <dbReference type="ARBA" id="ARBA00022630"/>
    </source>
</evidence>
<evidence type="ECO:0000256" key="3">
    <source>
        <dbReference type="ARBA" id="ARBA00048132"/>
    </source>
</evidence>
<keyword evidence="1" id="KW-0285">Flavoprotein</keyword>
<dbReference type="RefSeq" id="WP_138229649.1">
    <property type="nucleotide sequence ID" value="NZ_AP022577.1"/>
</dbReference>
<organism evidence="5 6">
    <name type="scientific">Mycolicibacterium aubagnense</name>
    <dbReference type="NCBI Taxonomy" id="319707"/>
    <lineage>
        <taxon>Bacteria</taxon>
        <taxon>Bacillati</taxon>
        <taxon>Actinomycetota</taxon>
        <taxon>Actinomycetes</taxon>
        <taxon>Mycobacteriales</taxon>
        <taxon>Mycobacteriaceae</taxon>
        <taxon>Mycolicibacterium</taxon>
    </lineage>
</organism>
<evidence type="ECO:0000259" key="4">
    <source>
        <dbReference type="Pfam" id="PF07992"/>
    </source>
</evidence>
<keyword evidence="6" id="KW-1185">Reference proteome</keyword>
<reference evidence="5 6" key="1">
    <citation type="journal article" date="2019" name="Emerg. Microbes Infect.">
        <title>Comprehensive subspecies identification of 175 nontuberculous mycobacteria species based on 7547 genomic profiles.</title>
        <authorList>
            <person name="Matsumoto Y."/>
            <person name="Kinjo T."/>
            <person name="Motooka D."/>
            <person name="Nabeya D."/>
            <person name="Jung N."/>
            <person name="Uechi K."/>
            <person name="Horii T."/>
            <person name="Iida T."/>
            <person name="Fujita J."/>
            <person name="Nakamura S."/>
        </authorList>
    </citation>
    <scope>NUCLEOTIDE SEQUENCE [LARGE SCALE GENOMIC DNA]</scope>
    <source>
        <strain evidence="5 6">JCM 15296</strain>
    </source>
</reference>
<evidence type="ECO:0000256" key="2">
    <source>
        <dbReference type="ARBA" id="ARBA00023002"/>
    </source>
</evidence>
<keyword evidence="2" id="KW-0560">Oxidoreductase</keyword>
<evidence type="ECO:0000313" key="6">
    <source>
        <dbReference type="Proteomes" id="UP000465609"/>
    </source>
</evidence>
<dbReference type="EMBL" id="AP022577">
    <property type="protein sequence ID" value="BBX87253.1"/>
    <property type="molecule type" value="Genomic_DNA"/>
</dbReference>
<dbReference type="SUPFAM" id="SSF51905">
    <property type="entry name" value="FAD/NAD(P)-binding domain"/>
    <property type="match status" value="1"/>
</dbReference>
<accession>A0ABN5YZY4</accession>
<comment type="catalytic activity">
    <reaction evidence="3">
        <text>[thioredoxin]-dithiol + NADP(+) = [thioredoxin]-disulfide + NADPH + H(+)</text>
        <dbReference type="Rhea" id="RHEA:20345"/>
        <dbReference type="Rhea" id="RHEA-COMP:10698"/>
        <dbReference type="Rhea" id="RHEA-COMP:10700"/>
        <dbReference type="ChEBI" id="CHEBI:15378"/>
        <dbReference type="ChEBI" id="CHEBI:29950"/>
        <dbReference type="ChEBI" id="CHEBI:50058"/>
        <dbReference type="ChEBI" id="CHEBI:57783"/>
        <dbReference type="ChEBI" id="CHEBI:58349"/>
        <dbReference type="EC" id="1.8.1.9"/>
    </reaction>
</comment>
<dbReference type="InterPro" id="IPR050097">
    <property type="entry name" value="Ferredoxin-NADP_redctase_2"/>
</dbReference>
<dbReference type="InterPro" id="IPR036188">
    <property type="entry name" value="FAD/NAD-bd_sf"/>
</dbReference>
<dbReference type="Pfam" id="PF07992">
    <property type="entry name" value="Pyr_redox_2"/>
    <property type="match status" value="1"/>
</dbReference>
<dbReference type="Proteomes" id="UP000465609">
    <property type="component" value="Chromosome"/>
</dbReference>
<evidence type="ECO:0000313" key="5">
    <source>
        <dbReference type="EMBL" id="BBX87253.1"/>
    </source>
</evidence>
<proteinExistence type="predicted"/>
<protein>
    <recommendedName>
        <fullName evidence="4">FAD/NAD(P)-binding domain-containing protein</fullName>
    </recommendedName>
</protein>
<dbReference type="PANTHER" id="PTHR48105">
    <property type="entry name" value="THIOREDOXIN REDUCTASE 1-RELATED-RELATED"/>
    <property type="match status" value="1"/>
</dbReference>
<dbReference type="Gene3D" id="3.50.50.60">
    <property type="entry name" value="FAD/NAD(P)-binding domain"/>
    <property type="match status" value="2"/>
</dbReference>
<sequence>MQNEWECAIVGGGAAGLSAALVLGRARRRTLVVDAGEQSNRAAHGIGGLLGHDGRPPADLYADGRRELAKYPSVEFIEGQVTGATAQDGPTFRLELADGSVHRAKRLLLAGGMEYEYPDIPGLHDHWGRSAFHCPFCHGWEARDRALAVLADGDRAAHMALLLRAWTDDIVVLTNGPSSLNDDQNRALADAGVRVDERKVVEFASRNDELAAAVFADGDELKREGVLVASALRQRTDLVAQLGVRTAPPGPAVIDAVVVDQINRTSVPGVFAAGDVCAQMPQVAAAIASGSGAAAAIVQSLVHDQFGLPVMPWPNFDQQEN</sequence>
<feature type="domain" description="FAD/NAD(P)-binding" evidence="4">
    <location>
        <begin position="7"/>
        <end position="290"/>
    </location>
</feature>
<dbReference type="InterPro" id="IPR023753">
    <property type="entry name" value="FAD/NAD-binding_dom"/>
</dbReference>
<gene>
    <name evidence="5" type="ORF">MAUB_51260</name>
</gene>
<dbReference type="PRINTS" id="PR00368">
    <property type="entry name" value="FADPNR"/>
</dbReference>
<dbReference type="PRINTS" id="PR00469">
    <property type="entry name" value="PNDRDTASEII"/>
</dbReference>